<dbReference type="Proteomes" id="UP000002316">
    <property type="component" value="Chromosome 7"/>
</dbReference>
<evidence type="ECO:0000313" key="2">
    <source>
        <dbReference type="Proteomes" id="UP000002316"/>
    </source>
</evidence>
<organism evidence="1 2">
    <name type="scientific">Trypanosoma brucei gambiense (strain MHOM/CI/86/DAL972)</name>
    <dbReference type="NCBI Taxonomy" id="679716"/>
    <lineage>
        <taxon>Eukaryota</taxon>
        <taxon>Discoba</taxon>
        <taxon>Euglenozoa</taxon>
        <taxon>Kinetoplastea</taxon>
        <taxon>Metakinetoplastina</taxon>
        <taxon>Trypanosomatida</taxon>
        <taxon>Trypanosomatidae</taxon>
        <taxon>Trypanosoma</taxon>
    </lineage>
</organism>
<sequence length="105" mass="11846">MQTCDGGWLMLCNEVRASRRYLQVNVFVALPFRSPQLPPSYSLLSGHQVEETTSSKGEESRKVTPAIIFLLLPSFTRELPLFPKCSFCHTICEGKKNKEGLRVSL</sequence>
<dbReference type="EMBL" id="FN554970">
    <property type="protein sequence ID" value="CBH13019.1"/>
    <property type="molecule type" value="Genomic_DNA"/>
</dbReference>
<dbReference type="AlphaFoldDB" id="C9ZUD2"/>
<accession>C9ZUD2</accession>
<dbReference type="KEGG" id="tbg:TbgDal_VII8685"/>
<dbReference type="RefSeq" id="XP_011775297.1">
    <property type="nucleotide sequence ID" value="XM_011776995.1"/>
</dbReference>
<reference evidence="2" key="1">
    <citation type="journal article" date="2010" name="PLoS Negl. Trop. Dis.">
        <title>The genome sequence of Trypanosoma brucei gambiense, causative agent of chronic human african trypanosomiasis.</title>
        <authorList>
            <person name="Jackson A.P."/>
            <person name="Sanders M."/>
            <person name="Berry A."/>
            <person name="McQuillan J."/>
            <person name="Aslett M.A."/>
            <person name="Quail M.A."/>
            <person name="Chukualim B."/>
            <person name="Capewell P."/>
            <person name="MacLeod A."/>
            <person name="Melville S.E."/>
            <person name="Gibson W."/>
            <person name="Barry J.D."/>
            <person name="Berriman M."/>
            <person name="Hertz-Fowler C."/>
        </authorList>
    </citation>
    <scope>NUCLEOTIDE SEQUENCE [LARGE SCALE GENOMIC DNA]</scope>
    <source>
        <strain evidence="2">MHOM/CI/86/DAL972</strain>
    </source>
</reference>
<gene>
    <name evidence="1" type="ORF">TbgDal_VII8685</name>
</gene>
<dbReference type="GeneID" id="23863210"/>
<protein>
    <submittedName>
        <fullName evidence="1">Uncharacterized protein</fullName>
    </submittedName>
</protein>
<evidence type="ECO:0000313" key="1">
    <source>
        <dbReference type="EMBL" id="CBH13019.1"/>
    </source>
</evidence>
<proteinExistence type="predicted"/>
<name>C9ZUD2_TRYB9</name>